<sequence length="160" mass="18485">MGIKKINDYVLSEHAQDRLLERFKTTKSNWNAWLSNFNKNAELKRIEKHRGQEAEIWHSGEVGMVIEPATKNIVTVYHIYGKDFPESLKVDLRNTALRLQDKAEMAFKERTKALANQLAYRDVEANETEQVISQMVQAKTEYNTYCDGLFALANSGKMEK</sequence>
<dbReference type="AlphaFoldDB" id="A0ABD4XJ32"/>
<name>A0ABD4XJ32_WEIPA</name>
<accession>A0ABD4XJ32</accession>
<proteinExistence type="predicted"/>
<gene>
    <name evidence="1" type="ORF">G9403_06555</name>
</gene>
<comment type="caution">
    <text evidence="1">The sequence shown here is derived from an EMBL/GenBank/DDBJ whole genome shotgun (WGS) entry which is preliminary data.</text>
</comment>
<reference evidence="1 2" key="1">
    <citation type="submission" date="2020-03" db="EMBL/GenBank/DDBJ databases">
        <title>Comparative genomics of Weissella paramesenteroides.</title>
        <authorList>
            <person name="Kant R."/>
            <person name="Takala T."/>
            <person name="Saris P."/>
        </authorList>
    </citation>
    <scope>NUCLEOTIDE SEQUENCE [LARGE SCALE GENOMIC DNA]</scope>
    <source>
        <strain evidence="1 2">SJ27-4</strain>
    </source>
</reference>
<dbReference type="EMBL" id="JAANXN010000007">
    <property type="protein sequence ID" value="MDF8371304.1"/>
    <property type="molecule type" value="Genomic_DNA"/>
</dbReference>
<evidence type="ECO:0000313" key="2">
    <source>
        <dbReference type="Proteomes" id="UP001215461"/>
    </source>
</evidence>
<dbReference type="Proteomes" id="UP001215461">
    <property type="component" value="Unassembled WGS sequence"/>
</dbReference>
<protein>
    <submittedName>
        <fullName evidence="1">Uncharacterized protein</fullName>
    </submittedName>
</protein>
<dbReference type="RefSeq" id="WP_275016529.1">
    <property type="nucleotide sequence ID" value="NZ_CP118737.1"/>
</dbReference>
<organism evidence="1 2">
    <name type="scientific">Weissella paramesenteroides</name>
    <name type="common">Leuconostoc paramesenteroides</name>
    <dbReference type="NCBI Taxonomy" id="1249"/>
    <lineage>
        <taxon>Bacteria</taxon>
        <taxon>Bacillati</taxon>
        <taxon>Bacillota</taxon>
        <taxon>Bacilli</taxon>
        <taxon>Lactobacillales</taxon>
        <taxon>Lactobacillaceae</taxon>
        <taxon>Weissella</taxon>
    </lineage>
</organism>
<evidence type="ECO:0000313" key="1">
    <source>
        <dbReference type="EMBL" id="MDF8371304.1"/>
    </source>
</evidence>